<accession>A0A1V8SQF8</accession>
<evidence type="ECO:0000256" key="12">
    <source>
        <dbReference type="ARBA" id="ARBA00025151"/>
    </source>
</evidence>
<evidence type="ECO:0000256" key="2">
    <source>
        <dbReference type="ARBA" id="ARBA00006720"/>
    </source>
</evidence>
<keyword evidence="17" id="KW-1185">Reference proteome</keyword>
<dbReference type="GO" id="GO:0046872">
    <property type="term" value="F:metal ion binding"/>
    <property type="evidence" value="ECO:0007669"/>
    <property type="project" value="UniProtKB-KW"/>
</dbReference>
<dbReference type="GO" id="GO:0045039">
    <property type="term" value="P:protein insertion into mitochondrial inner membrane"/>
    <property type="evidence" value="ECO:0007669"/>
    <property type="project" value="EnsemblFungi"/>
</dbReference>
<evidence type="ECO:0000256" key="13">
    <source>
        <dbReference type="ARBA" id="ARBA00025862"/>
    </source>
</evidence>
<evidence type="ECO:0000256" key="8">
    <source>
        <dbReference type="ARBA" id="ARBA00023010"/>
    </source>
</evidence>
<dbReference type="SUPFAM" id="SSF144122">
    <property type="entry name" value="Tim10-like"/>
    <property type="match status" value="1"/>
</dbReference>
<proteinExistence type="inferred from homology"/>
<keyword evidence="11 14" id="KW-0143">Chaperone</keyword>
<gene>
    <name evidence="16" type="ORF">B0A48_12821</name>
</gene>
<sequence>MDAKTSVMQQIRQQAALANARQLVEKVNDHCFERCVPKPGASLSSGEETCYTHCMEKYMAAWNTTSRQYLGHVQKGAAGQVGLQ</sequence>
<evidence type="ECO:0000256" key="6">
    <source>
        <dbReference type="ARBA" id="ARBA00022833"/>
    </source>
</evidence>
<keyword evidence="7 14" id="KW-0653">Protein transport</keyword>
<dbReference type="FunCoup" id="A0A1V8SQF8">
    <property type="interactions" value="716"/>
</dbReference>
<comment type="similarity">
    <text evidence="2 14">Belongs to the small Tim family.</text>
</comment>
<dbReference type="GO" id="GO:0015031">
    <property type="term" value="P:protein transport"/>
    <property type="evidence" value="ECO:0007669"/>
    <property type="project" value="UniProtKB-KW"/>
</dbReference>
<keyword evidence="4" id="KW-0479">Metal-binding</keyword>
<dbReference type="FunFam" id="1.10.287.810:FF:000001">
    <property type="entry name" value="mitochondrial import inner membrane translocase subunit TIM13"/>
    <property type="match status" value="1"/>
</dbReference>
<dbReference type="AlphaFoldDB" id="A0A1V8SQF8"/>
<keyword evidence="10 14" id="KW-1015">Disulfide bond</keyword>
<evidence type="ECO:0000256" key="9">
    <source>
        <dbReference type="ARBA" id="ARBA00023128"/>
    </source>
</evidence>
<keyword evidence="6" id="KW-0862">Zinc</keyword>
<comment type="domain">
    <text evidence="14">The twin CX3C motif contains 4 conserved Cys residues that form 2 disulfide bonds in the mitochondrial intermembrane space.</text>
</comment>
<dbReference type="InterPro" id="IPR035427">
    <property type="entry name" value="Tim10-like_dom_sf"/>
</dbReference>
<keyword evidence="8 14" id="KW-0811">Translocation</keyword>
<evidence type="ECO:0000313" key="16">
    <source>
        <dbReference type="EMBL" id="OQO01268.1"/>
    </source>
</evidence>
<dbReference type="STRING" id="1507870.A0A1V8SQF8"/>
<evidence type="ECO:0000259" key="15">
    <source>
        <dbReference type="Pfam" id="PF02953"/>
    </source>
</evidence>
<evidence type="ECO:0000256" key="3">
    <source>
        <dbReference type="ARBA" id="ARBA00022448"/>
    </source>
</evidence>
<evidence type="ECO:0000313" key="17">
    <source>
        <dbReference type="Proteomes" id="UP000192596"/>
    </source>
</evidence>
<dbReference type="GO" id="GO:0005743">
    <property type="term" value="C:mitochondrial inner membrane"/>
    <property type="evidence" value="ECO:0007669"/>
    <property type="project" value="UniProtKB-SubCell"/>
</dbReference>
<dbReference type="GO" id="GO:0140318">
    <property type="term" value="F:protein transporter activity"/>
    <property type="evidence" value="ECO:0007669"/>
    <property type="project" value="EnsemblFungi"/>
</dbReference>
<feature type="domain" description="Tim10-like" evidence="15">
    <location>
        <begin position="9"/>
        <end position="69"/>
    </location>
</feature>
<name>A0A1V8SQF8_9PEZI</name>
<comment type="caution">
    <text evidence="16">The sequence shown here is derived from an EMBL/GenBank/DDBJ whole genome shotgun (WGS) entry which is preliminary data.</text>
</comment>
<protein>
    <recommendedName>
        <fullName evidence="14">Mitochondrial import inner membrane translocase subunit</fullName>
    </recommendedName>
</protein>
<evidence type="ECO:0000256" key="14">
    <source>
        <dbReference type="RuleBase" id="RU367043"/>
    </source>
</evidence>
<evidence type="ECO:0000256" key="1">
    <source>
        <dbReference type="ARBA" id="ARBA00004137"/>
    </source>
</evidence>
<dbReference type="Proteomes" id="UP000192596">
    <property type="component" value="Unassembled WGS sequence"/>
</dbReference>
<dbReference type="OrthoDB" id="7813104at2759"/>
<dbReference type="EMBL" id="NAJO01000031">
    <property type="protein sequence ID" value="OQO01268.1"/>
    <property type="molecule type" value="Genomic_DNA"/>
</dbReference>
<comment type="subcellular location">
    <subcellularLocation>
        <location evidence="1 14">Mitochondrion inner membrane</location>
        <topology evidence="1 14">Peripheral membrane protein</topology>
        <orientation evidence="1 14">Intermembrane side</orientation>
    </subcellularLocation>
</comment>
<comment type="function">
    <text evidence="12">Mitochondrial intermembrane chaperone that participates in the import and insertion of some multi-pass transmembrane proteins into the mitochondrial inner membrane. Also required for the transfer of beta-barrel precursors from the TOM complex to the sorting and assembly machinery (SAM complex) of the outer membrane. Acts as a chaperone-like protein that protects the hydrophobic precursors from aggregation and guide them through the mitochondrial intermembrane space. The TIM8-TIM13 complex is non essential and only mediates the import of few proteins, while the predominant TIM9-TIM10 70 kDa complex is crucial and mediates the import of much more proteins.</text>
</comment>
<keyword evidence="5 14" id="KW-0999">Mitochondrion inner membrane</keyword>
<evidence type="ECO:0000256" key="10">
    <source>
        <dbReference type="ARBA" id="ARBA00023157"/>
    </source>
</evidence>
<dbReference type="InterPro" id="IPR004217">
    <property type="entry name" value="Tim10-like"/>
</dbReference>
<evidence type="ECO:0000256" key="7">
    <source>
        <dbReference type="ARBA" id="ARBA00022927"/>
    </source>
</evidence>
<evidence type="ECO:0000256" key="11">
    <source>
        <dbReference type="ARBA" id="ARBA00023186"/>
    </source>
</evidence>
<comment type="subunit">
    <text evidence="13">Heterohexamer; composed of 3 copies of TIM8 and 3 copies of TIM13, named soluble 70 kDa complex. Associates with the TIM22 complex, whose core is composed of TIM22 and TIM54. Interacts with the transmembrane regions of multi-pass transmembrane proteins in transit.</text>
</comment>
<dbReference type="Gene3D" id="1.10.287.810">
    <property type="entry name" value="Mitochondrial import inner membrane translocase subunit tim13 like domains"/>
    <property type="match status" value="1"/>
</dbReference>
<dbReference type="GO" id="GO:0042719">
    <property type="term" value="C:mitochondrial intermembrane space chaperone complex"/>
    <property type="evidence" value="ECO:0007669"/>
    <property type="project" value="EnsemblFungi"/>
</dbReference>
<evidence type="ECO:0000256" key="5">
    <source>
        <dbReference type="ARBA" id="ARBA00022792"/>
    </source>
</evidence>
<keyword evidence="9 14" id="KW-0496">Mitochondrion</keyword>
<keyword evidence="3 14" id="KW-0813">Transport</keyword>
<dbReference type="Pfam" id="PF02953">
    <property type="entry name" value="zf-Tim10_DDP"/>
    <property type="match status" value="1"/>
</dbReference>
<evidence type="ECO:0000256" key="4">
    <source>
        <dbReference type="ARBA" id="ARBA00022723"/>
    </source>
</evidence>
<keyword evidence="5 14" id="KW-0472">Membrane</keyword>
<dbReference type="InParanoid" id="A0A1V8SQF8"/>
<reference evidence="17" key="1">
    <citation type="submission" date="2017-03" db="EMBL/GenBank/DDBJ databases">
        <title>Genomes of endolithic fungi from Antarctica.</title>
        <authorList>
            <person name="Coleine C."/>
            <person name="Masonjones S."/>
            <person name="Stajich J.E."/>
        </authorList>
    </citation>
    <scope>NUCLEOTIDE SEQUENCE [LARGE SCALE GENOMIC DNA]</scope>
    <source>
        <strain evidence="17">CCFEE 5527</strain>
    </source>
</reference>
<organism evidence="16 17">
    <name type="scientific">Cryoendolithus antarcticus</name>
    <dbReference type="NCBI Taxonomy" id="1507870"/>
    <lineage>
        <taxon>Eukaryota</taxon>
        <taxon>Fungi</taxon>
        <taxon>Dikarya</taxon>
        <taxon>Ascomycota</taxon>
        <taxon>Pezizomycotina</taxon>
        <taxon>Dothideomycetes</taxon>
        <taxon>Dothideomycetidae</taxon>
        <taxon>Cladosporiales</taxon>
        <taxon>Cladosporiaceae</taxon>
        <taxon>Cryoendolithus</taxon>
    </lineage>
</organism>